<dbReference type="PANTHER" id="PTHR47941">
    <property type="entry name" value="PENTATRICOPEPTIDE REPEAT-CONTAINING PROTEIN 3, MITOCHONDRIAL"/>
    <property type="match status" value="1"/>
</dbReference>
<reference evidence="2 3" key="1">
    <citation type="journal article" date="2018" name="MBio">
        <title>Comparative Genomics Reveals the Core Gene Toolbox for the Fungus-Insect Symbiosis.</title>
        <authorList>
            <person name="Wang Y."/>
            <person name="Stata M."/>
            <person name="Wang W."/>
            <person name="Stajich J.E."/>
            <person name="White M.M."/>
            <person name="Moncalvo J.M."/>
        </authorList>
    </citation>
    <scope>NUCLEOTIDE SEQUENCE [LARGE SCALE GENOMIC DNA]</scope>
    <source>
        <strain evidence="2 3">SWE-8-4</strain>
    </source>
</reference>
<evidence type="ECO:0008006" key="4">
    <source>
        <dbReference type="Google" id="ProtNLM"/>
    </source>
</evidence>
<proteinExistence type="predicted"/>
<dbReference type="OrthoDB" id="407658at2759"/>
<keyword evidence="3" id="KW-1185">Reference proteome</keyword>
<protein>
    <recommendedName>
        <fullName evidence="4">Pentacotripeptide-repeat region of PRORP domain-containing protein</fullName>
    </recommendedName>
</protein>
<gene>
    <name evidence="2" type="ORF">BB561_004241</name>
</gene>
<dbReference type="STRING" id="133385.A0A2T9YHB0"/>
<keyword evidence="1" id="KW-0677">Repeat</keyword>
<dbReference type="EMBL" id="MBFR01000187">
    <property type="protein sequence ID" value="PVU91736.1"/>
    <property type="molecule type" value="Genomic_DNA"/>
</dbReference>
<accession>A0A2T9YHB0</accession>
<dbReference type="InterPro" id="IPR002885">
    <property type="entry name" value="PPR_rpt"/>
</dbReference>
<name>A0A2T9YHB0_9FUNG</name>
<evidence type="ECO:0000256" key="1">
    <source>
        <dbReference type="ARBA" id="ARBA00022737"/>
    </source>
</evidence>
<organism evidence="2 3">
    <name type="scientific">Smittium simulii</name>
    <dbReference type="NCBI Taxonomy" id="133385"/>
    <lineage>
        <taxon>Eukaryota</taxon>
        <taxon>Fungi</taxon>
        <taxon>Fungi incertae sedis</taxon>
        <taxon>Zoopagomycota</taxon>
        <taxon>Kickxellomycotina</taxon>
        <taxon>Harpellomycetes</taxon>
        <taxon>Harpellales</taxon>
        <taxon>Legeriomycetaceae</taxon>
        <taxon>Smittium</taxon>
    </lineage>
</organism>
<evidence type="ECO:0000313" key="3">
    <source>
        <dbReference type="Proteomes" id="UP000245383"/>
    </source>
</evidence>
<dbReference type="AlphaFoldDB" id="A0A2T9YHB0"/>
<evidence type="ECO:0000313" key="2">
    <source>
        <dbReference type="EMBL" id="PVU91736.1"/>
    </source>
</evidence>
<dbReference type="Pfam" id="PF13812">
    <property type="entry name" value="PPR_3"/>
    <property type="match status" value="1"/>
</dbReference>
<dbReference type="Gene3D" id="1.25.40.10">
    <property type="entry name" value="Tetratricopeptide repeat domain"/>
    <property type="match status" value="2"/>
</dbReference>
<dbReference type="Proteomes" id="UP000245383">
    <property type="component" value="Unassembled WGS sequence"/>
</dbReference>
<comment type="caution">
    <text evidence="2">The sequence shown here is derived from an EMBL/GenBank/DDBJ whole genome shotgun (WGS) entry which is preliminary data.</text>
</comment>
<sequence length="926" mass="107730">MLSLIKTKHNALFKGITYNTIKFTSKFSNIPSYYSKRNFLFVISFSSQTSSFSSLVTSKNIKNISLSSIEDIASKTLPITDNIADPENEDNIFLKKKLPFIAYPTASTDPNHCDVGAIVKQFITQVKNEEFSDITEACLCLNRLPSYVQKEIPLYIYNTILHKIRVYQNSLNRLDFNTKLKIMNFIHDIMINNSINPDVFTYNEIISIHLFLLNITQVRDIVNKMKTFGPYPDTAIYNNIITSYSKSVSTISNAYEYWDELIKISESNQALQPDVYSFVAIISTEIKNNNLSKVKEFLSLVEKYNIPPSIHIRNEILSGIATNHGLEPALLEADLIIEQGLELNSKSHIIIIKAALLANSMDVVKEYIAKHVENKFEIDKYFLSIFQMEQKLLLELLENCGATITIDMVAFLVHKSLKNDQKADTSYLFNYIKFKKLVPTNKIYGIWFNELSKKGNMDTIKLLYRDMLAQYLVPDIYIFSSIFSALYRAKIPKSQLKAGIEHWENIIRQQKLQPTYYFNITKFDCYFKTNNSLYFIKKTLEGMYEMLTKGILDPRINAFDFLFRALKYFIRDSINNNEFYSKLFRFIVRLNKDVLAVNYKYSLNIENYINEIKRISSDHYHAKINEKTNDILKLEVEAISIEILKWVFIMKNNFNVVPEPRTYSYILECLVGLKKDKHALMIFKQIIEASSTNAMTLHNIFSENENLFFDLVKLQFENRNLDNVLYIWRAMKQHHTLVKSYLIIAMLKSCDMRGHIETAIDNMDSIIKVDASTDISYPEDMLVLLQKNKMKYSLLSMQNGNVQDEINSEVMYLYITILIKSKRFENILPTLEIWRKNNSKLTKGLLPQSQNNTRYDFEDDMGDIDDDNYNDSSYSKSRFLSSDMIKNIFTSLQNPQLEAETNGKSVKCYIELAIYAEKHYPWVISI</sequence>
<dbReference type="InterPro" id="IPR011990">
    <property type="entry name" value="TPR-like_helical_dom_sf"/>
</dbReference>